<organism evidence="1 2">
    <name type="scientific">Elysia crispata</name>
    <name type="common">lettuce slug</name>
    <dbReference type="NCBI Taxonomy" id="231223"/>
    <lineage>
        <taxon>Eukaryota</taxon>
        <taxon>Metazoa</taxon>
        <taxon>Spiralia</taxon>
        <taxon>Lophotrochozoa</taxon>
        <taxon>Mollusca</taxon>
        <taxon>Gastropoda</taxon>
        <taxon>Heterobranchia</taxon>
        <taxon>Euthyneura</taxon>
        <taxon>Panpulmonata</taxon>
        <taxon>Sacoglossa</taxon>
        <taxon>Placobranchoidea</taxon>
        <taxon>Plakobranchidae</taxon>
        <taxon>Elysia</taxon>
    </lineage>
</organism>
<dbReference type="EMBL" id="JAWDGP010006253">
    <property type="protein sequence ID" value="KAK3744699.1"/>
    <property type="molecule type" value="Genomic_DNA"/>
</dbReference>
<gene>
    <name evidence="1" type="ORF">RRG08_062348</name>
</gene>
<evidence type="ECO:0000313" key="1">
    <source>
        <dbReference type="EMBL" id="KAK3744699.1"/>
    </source>
</evidence>
<comment type="caution">
    <text evidence="1">The sequence shown here is derived from an EMBL/GenBank/DDBJ whole genome shotgun (WGS) entry which is preliminary data.</text>
</comment>
<protein>
    <submittedName>
        <fullName evidence="1">Uncharacterized protein</fullName>
    </submittedName>
</protein>
<dbReference type="Proteomes" id="UP001283361">
    <property type="component" value="Unassembled WGS sequence"/>
</dbReference>
<keyword evidence="2" id="KW-1185">Reference proteome</keyword>
<sequence>MLSCFTDFSRSEHIGLGETAPLAVFELVVFVPVIRFRNILHLGLVLEDQVLATVVQLHLDGAKGVSTLCRGLDPVFLPESHGTSTNSSGVEHAAVSQSILVLLRNSFRRLLRFWSHFTERCRDALFHEIPIDLCYSCKSNSTPTLDRSVYSRVLMFRVLMKDAVTLVGMFLTRPLVTRQSSCPRSQRLNSAAIFCFVGSSSPSLFL</sequence>
<accession>A0AAE0YGJ4</accession>
<dbReference type="AlphaFoldDB" id="A0AAE0YGJ4"/>
<proteinExistence type="predicted"/>
<reference evidence="1" key="1">
    <citation type="journal article" date="2023" name="G3 (Bethesda)">
        <title>A reference genome for the long-term kleptoplast-retaining sea slug Elysia crispata morphotype clarki.</title>
        <authorList>
            <person name="Eastman K.E."/>
            <person name="Pendleton A.L."/>
            <person name="Shaikh M.A."/>
            <person name="Suttiyut T."/>
            <person name="Ogas R."/>
            <person name="Tomko P."/>
            <person name="Gavelis G."/>
            <person name="Widhalm J.R."/>
            <person name="Wisecaver J.H."/>
        </authorList>
    </citation>
    <scope>NUCLEOTIDE SEQUENCE</scope>
    <source>
        <strain evidence="1">ECLA1</strain>
    </source>
</reference>
<name>A0AAE0YGJ4_9GAST</name>
<evidence type="ECO:0000313" key="2">
    <source>
        <dbReference type="Proteomes" id="UP001283361"/>
    </source>
</evidence>